<proteinExistence type="predicted"/>
<protein>
    <submittedName>
        <fullName evidence="1">Uncharacterized protein</fullName>
    </submittedName>
</protein>
<organism evidence="1 2">
    <name type="scientific">Mycena alexandri</name>
    <dbReference type="NCBI Taxonomy" id="1745969"/>
    <lineage>
        <taxon>Eukaryota</taxon>
        <taxon>Fungi</taxon>
        <taxon>Dikarya</taxon>
        <taxon>Basidiomycota</taxon>
        <taxon>Agaricomycotina</taxon>
        <taxon>Agaricomycetes</taxon>
        <taxon>Agaricomycetidae</taxon>
        <taxon>Agaricales</taxon>
        <taxon>Marasmiineae</taxon>
        <taxon>Mycenaceae</taxon>
        <taxon>Mycena</taxon>
    </lineage>
</organism>
<evidence type="ECO:0000313" key="1">
    <source>
        <dbReference type="EMBL" id="KAJ7016578.1"/>
    </source>
</evidence>
<reference evidence="1" key="1">
    <citation type="submission" date="2023-03" db="EMBL/GenBank/DDBJ databases">
        <title>Massive genome expansion in bonnet fungi (Mycena s.s.) driven by repeated elements and novel gene families across ecological guilds.</title>
        <authorList>
            <consortium name="Lawrence Berkeley National Laboratory"/>
            <person name="Harder C.B."/>
            <person name="Miyauchi S."/>
            <person name="Viragh M."/>
            <person name="Kuo A."/>
            <person name="Thoen E."/>
            <person name="Andreopoulos B."/>
            <person name="Lu D."/>
            <person name="Skrede I."/>
            <person name="Drula E."/>
            <person name="Henrissat B."/>
            <person name="Morin E."/>
            <person name="Kohler A."/>
            <person name="Barry K."/>
            <person name="LaButti K."/>
            <person name="Morin E."/>
            <person name="Salamov A."/>
            <person name="Lipzen A."/>
            <person name="Mereny Z."/>
            <person name="Hegedus B."/>
            <person name="Baldrian P."/>
            <person name="Stursova M."/>
            <person name="Weitz H."/>
            <person name="Taylor A."/>
            <person name="Grigoriev I.V."/>
            <person name="Nagy L.G."/>
            <person name="Martin F."/>
            <person name="Kauserud H."/>
        </authorList>
    </citation>
    <scope>NUCLEOTIDE SEQUENCE</scope>
    <source>
        <strain evidence="1">CBHHK200</strain>
    </source>
</reference>
<sequence length="260" mass="29689">MSDILPLIDFAEKNLLMYENIIIGISTLCLSKVGRNLAIIHIRARVRLNQFFCGTVKVTRRTAQNVQWTWSVFNFKHLHNAGQATFLLHTFTLATELGWFCGIFQMRLDLGDLPLSTVFAEKRTHSPAANEHIPSTEVFSFKSPGLRAQESPRNLGILNHASLFYLLNILNSREEDRRRDIESTLQSSDDHVQRSKILASTSTDAWDIPSLVVFRSNFNSASEIVRAGVPLHQDGPTLEIQIAPEWIFAMERKERRDDRK</sequence>
<dbReference type="AlphaFoldDB" id="A0AAD6RXA6"/>
<keyword evidence="2" id="KW-1185">Reference proteome</keyword>
<dbReference type="EMBL" id="JARJCM010000484">
    <property type="protein sequence ID" value="KAJ7016578.1"/>
    <property type="molecule type" value="Genomic_DNA"/>
</dbReference>
<comment type="caution">
    <text evidence="1">The sequence shown here is derived from an EMBL/GenBank/DDBJ whole genome shotgun (WGS) entry which is preliminary data.</text>
</comment>
<evidence type="ECO:0000313" key="2">
    <source>
        <dbReference type="Proteomes" id="UP001218188"/>
    </source>
</evidence>
<accession>A0AAD6RXA6</accession>
<gene>
    <name evidence="1" type="ORF">C8F04DRAFT_1201859</name>
</gene>
<dbReference type="Proteomes" id="UP001218188">
    <property type="component" value="Unassembled WGS sequence"/>
</dbReference>
<name>A0AAD6RXA6_9AGAR</name>